<organism evidence="1 2">
    <name type="scientific">Spirosoma foliorum</name>
    <dbReference type="NCBI Taxonomy" id="2710596"/>
    <lineage>
        <taxon>Bacteria</taxon>
        <taxon>Pseudomonadati</taxon>
        <taxon>Bacteroidota</taxon>
        <taxon>Cytophagia</taxon>
        <taxon>Cytophagales</taxon>
        <taxon>Cytophagaceae</taxon>
        <taxon>Spirosoma</taxon>
    </lineage>
</organism>
<protein>
    <submittedName>
        <fullName evidence="1">Uncharacterized protein</fullName>
    </submittedName>
</protein>
<accession>A0A7G5GYZ6</accession>
<evidence type="ECO:0000313" key="2">
    <source>
        <dbReference type="Proteomes" id="UP000515369"/>
    </source>
</evidence>
<keyword evidence="2" id="KW-1185">Reference proteome</keyword>
<reference evidence="1 2" key="1">
    <citation type="submission" date="2020-07" db="EMBL/GenBank/DDBJ databases">
        <title>Spirosoma foliorum sp. nov., isolated from the leaves on the Nejang mountain Korea, Republic of.</title>
        <authorList>
            <person name="Ho H."/>
            <person name="Lee Y.-J."/>
            <person name="Nurcahyanto D.-A."/>
            <person name="Kim S.-G."/>
        </authorList>
    </citation>
    <scope>NUCLEOTIDE SEQUENCE [LARGE SCALE GENOMIC DNA]</scope>
    <source>
        <strain evidence="1 2">PL0136</strain>
    </source>
</reference>
<dbReference type="Proteomes" id="UP000515369">
    <property type="component" value="Chromosome"/>
</dbReference>
<name>A0A7G5GYZ6_9BACT</name>
<sequence>MKVVRVLNQAEGIKFGFGERDVVVSESMAIADAERIQGDYPGVYVAVVEVVDEPAGAAAKAATRGKQ</sequence>
<evidence type="ECO:0000313" key="1">
    <source>
        <dbReference type="EMBL" id="QMW04088.1"/>
    </source>
</evidence>
<gene>
    <name evidence="1" type="ORF">H3H32_03775</name>
</gene>
<dbReference type="RefSeq" id="WP_182461344.1">
    <property type="nucleotide sequence ID" value="NZ_CP059732.1"/>
</dbReference>
<dbReference type="KEGG" id="sfol:H3H32_03775"/>
<dbReference type="AlphaFoldDB" id="A0A7G5GYZ6"/>
<proteinExistence type="predicted"/>
<dbReference type="EMBL" id="CP059732">
    <property type="protein sequence ID" value="QMW04088.1"/>
    <property type="molecule type" value="Genomic_DNA"/>
</dbReference>